<sequence>MRKFHGVVLTGISFWTLLKRRNVNNLCTARISSEQRGLGHCLSSSWSLFSDPSLFSGQRRSRAEVMDDPRPLSSLFGGVSTDLEGVALLADKWETIGVRI</sequence>
<evidence type="ECO:0000313" key="2">
    <source>
        <dbReference type="Proteomes" id="UP000499080"/>
    </source>
</evidence>
<comment type="caution">
    <text evidence="1">The sequence shown here is derived from an EMBL/GenBank/DDBJ whole genome shotgun (WGS) entry which is preliminary data.</text>
</comment>
<protein>
    <submittedName>
        <fullName evidence="1">Uncharacterized protein</fullName>
    </submittedName>
</protein>
<dbReference type="EMBL" id="BGPR01000253">
    <property type="protein sequence ID" value="GBM08219.1"/>
    <property type="molecule type" value="Genomic_DNA"/>
</dbReference>
<evidence type="ECO:0000313" key="1">
    <source>
        <dbReference type="EMBL" id="GBM08219.1"/>
    </source>
</evidence>
<dbReference type="Proteomes" id="UP000499080">
    <property type="component" value="Unassembled WGS sequence"/>
</dbReference>
<proteinExistence type="predicted"/>
<organism evidence="1 2">
    <name type="scientific">Araneus ventricosus</name>
    <name type="common">Orbweaver spider</name>
    <name type="synonym">Epeira ventricosa</name>
    <dbReference type="NCBI Taxonomy" id="182803"/>
    <lineage>
        <taxon>Eukaryota</taxon>
        <taxon>Metazoa</taxon>
        <taxon>Ecdysozoa</taxon>
        <taxon>Arthropoda</taxon>
        <taxon>Chelicerata</taxon>
        <taxon>Arachnida</taxon>
        <taxon>Araneae</taxon>
        <taxon>Araneomorphae</taxon>
        <taxon>Entelegynae</taxon>
        <taxon>Araneoidea</taxon>
        <taxon>Araneidae</taxon>
        <taxon>Araneus</taxon>
    </lineage>
</organism>
<gene>
    <name evidence="1" type="ORF">AVEN_32765_1</name>
</gene>
<accession>A0A4Y2CVU1</accession>
<reference evidence="1 2" key="1">
    <citation type="journal article" date="2019" name="Sci. Rep.">
        <title>Orb-weaving spider Araneus ventricosus genome elucidates the spidroin gene catalogue.</title>
        <authorList>
            <person name="Kono N."/>
            <person name="Nakamura H."/>
            <person name="Ohtoshi R."/>
            <person name="Moran D.A.P."/>
            <person name="Shinohara A."/>
            <person name="Yoshida Y."/>
            <person name="Fujiwara M."/>
            <person name="Mori M."/>
            <person name="Tomita M."/>
            <person name="Arakawa K."/>
        </authorList>
    </citation>
    <scope>NUCLEOTIDE SEQUENCE [LARGE SCALE GENOMIC DNA]</scope>
</reference>
<dbReference type="AlphaFoldDB" id="A0A4Y2CVU1"/>
<name>A0A4Y2CVU1_ARAVE</name>
<keyword evidence="2" id="KW-1185">Reference proteome</keyword>